<evidence type="ECO:0000313" key="2">
    <source>
        <dbReference type="EMBL" id="KAK2879086.1"/>
    </source>
</evidence>
<proteinExistence type="predicted"/>
<accession>A0AA88TGR3</accession>
<organism evidence="2 3">
    <name type="scientific">Cirrhinus molitorella</name>
    <name type="common">mud carp</name>
    <dbReference type="NCBI Taxonomy" id="172907"/>
    <lineage>
        <taxon>Eukaryota</taxon>
        <taxon>Metazoa</taxon>
        <taxon>Chordata</taxon>
        <taxon>Craniata</taxon>
        <taxon>Vertebrata</taxon>
        <taxon>Euteleostomi</taxon>
        <taxon>Actinopterygii</taxon>
        <taxon>Neopterygii</taxon>
        <taxon>Teleostei</taxon>
        <taxon>Ostariophysi</taxon>
        <taxon>Cypriniformes</taxon>
        <taxon>Cyprinidae</taxon>
        <taxon>Labeoninae</taxon>
        <taxon>Labeonini</taxon>
        <taxon>Cirrhinus</taxon>
    </lineage>
</organism>
<dbReference type="Proteomes" id="UP001187343">
    <property type="component" value="Unassembled WGS sequence"/>
</dbReference>
<dbReference type="EMBL" id="JAUYZG010000019">
    <property type="protein sequence ID" value="KAK2879086.1"/>
    <property type="molecule type" value="Genomic_DNA"/>
</dbReference>
<dbReference type="PANTHER" id="PTHR47456">
    <property type="entry name" value="PHD-TYPE DOMAIN-CONTAINING PROTEIN"/>
    <property type="match status" value="1"/>
</dbReference>
<gene>
    <name evidence="2" type="ORF">Q8A67_019877</name>
</gene>
<dbReference type="InterPro" id="IPR048324">
    <property type="entry name" value="ZSWIM1-3_RNaseH-like"/>
</dbReference>
<dbReference type="PANTHER" id="PTHR47456:SF4">
    <property type="entry name" value="SWIM-TYPE DOMAIN-CONTAINING PROTEIN"/>
    <property type="match status" value="1"/>
</dbReference>
<dbReference type="AlphaFoldDB" id="A0AA88TGR3"/>
<name>A0AA88TGR3_9TELE</name>
<evidence type="ECO:0000313" key="3">
    <source>
        <dbReference type="Proteomes" id="UP001187343"/>
    </source>
</evidence>
<reference evidence="2" key="1">
    <citation type="submission" date="2023-08" db="EMBL/GenBank/DDBJ databases">
        <title>Chromosome-level Genome Assembly of mud carp (Cirrhinus molitorella).</title>
        <authorList>
            <person name="Liu H."/>
        </authorList>
    </citation>
    <scope>NUCLEOTIDE SEQUENCE</scope>
    <source>
        <strain evidence="2">Prfri</strain>
        <tissue evidence="2">Muscle</tissue>
    </source>
</reference>
<keyword evidence="3" id="KW-1185">Reference proteome</keyword>
<sequence>MFASSFPDIKEHQNHPIFGKESKYISNIINKIKAGNRKSNADYHNLQALINTWKEEGCAVEYRPSQEEDDGSVVKILLCLQTPWQKRLMLLYGQHMCLLDETYRAGRNSLALYFLWVRTNVSYTSVGVFVTQTDTKEDIAEALKVFQRWNSGCNPSHVMVDFCEAEIGALEEVFKGSKVLLCDVHREKAWTEWTRKKDNGVTSQEEVLKLLQAIADSQTNEEFETNTVTLQQHPDWQSNEKLRSFVSTWLVHAEKWVTVFGNENVNVAVSKNKGVERQKDVLKNSHLKGHRNCSFSEILVAIIQYFLPRSYQK</sequence>
<comment type="caution">
    <text evidence="2">The sequence shown here is derived from an EMBL/GenBank/DDBJ whole genome shotgun (WGS) entry which is preliminary data.</text>
</comment>
<protein>
    <recommendedName>
        <fullName evidence="1">ZSWIM1/3 RNaseH-like domain-containing protein</fullName>
    </recommendedName>
</protein>
<dbReference type="Pfam" id="PF21056">
    <property type="entry name" value="ZSWIM1-3_RNaseH-like"/>
    <property type="match status" value="1"/>
</dbReference>
<feature type="domain" description="ZSWIM1/3 RNaseH-like" evidence="1">
    <location>
        <begin position="76"/>
        <end position="180"/>
    </location>
</feature>
<evidence type="ECO:0000259" key="1">
    <source>
        <dbReference type="Pfam" id="PF21056"/>
    </source>
</evidence>